<evidence type="ECO:0000256" key="11">
    <source>
        <dbReference type="RuleBase" id="RU004440"/>
    </source>
</evidence>
<evidence type="ECO:0000256" key="1">
    <source>
        <dbReference type="ARBA" id="ARBA00000632"/>
    </source>
</evidence>
<dbReference type="GO" id="GO:0003796">
    <property type="term" value="F:lysozyme activity"/>
    <property type="evidence" value="ECO:0007669"/>
    <property type="project" value="UniProtKB-EC"/>
</dbReference>
<keyword evidence="6" id="KW-0081">Bacteriolytic enzyme</keyword>
<keyword evidence="15" id="KW-1185">Reference proteome</keyword>
<evidence type="ECO:0000256" key="2">
    <source>
        <dbReference type="ARBA" id="ARBA00010859"/>
    </source>
</evidence>
<evidence type="ECO:0000256" key="4">
    <source>
        <dbReference type="ARBA" id="ARBA00020438"/>
    </source>
</evidence>
<comment type="similarity">
    <text evidence="2 11">Belongs to the glycosyl hydrolase 22 family.</text>
</comment>
<dbReference type="FunFam" id="1.10.530.10:FF:000001">
    <property type="entry name" value="Lysozyme C"/>
    <property type="match status" value="1"/>
</dbReference>
<dbReference type="STRING" id="151549.A0A4C1UI88"/>
<evidence type="ECO:0000256" key="12">
    <source>
        <dbReference type="SAM" id="SignalP"/>
    </source>
</evidence>
<proteinExistence type="inferred from homology"/>
<evidence type="ECO:0000256" key="3">
    <source>
        <dbReference type="ARBA" id="ARBA00012732"/>
    </source>
</evidence>
<feature type="signal peptide" evidence="12">
    <location>
        <begin position="1"/>
        <end position="21"/>
    </location>
</feature>
<dbReference type="CDD" id="cd16899">
    <property type="entry name" value="LYZ_C_invert"/>
    <property type="match status" value="1"/>
</dbReference>
<keyword evidence="12" id="KW-0732">Signal</keyword>
<keyword evidence="7" id="KW-0378">Hydrolase</keyword>
<dbReference type="Gene3D" id="1.10.530.10">
    <property type="match status" value="1"/>
</dbReference>
<dbReference type="PRINTS" id="PR00137">
    <property type="entry name" value="LYSOZYME"/>
</dbReference>
<dbReference type="OrthoDB" id="17373at2759"/>
<dbReference type="PROSITE" id="PS51348">
    <property type="entry name" value="GLYCOSYL_HYDROL_F22_2"/>
    <property type="match status" value="1"/>
</dbReference>
<dbReference type="AlphaFoldDB" id="A0A4C1UI88"/>
<dbReference type="InterPro" id="IPR019799">
    <property type="entry name" value="Glyco_hydro_22_CS"/>
</dbReference>
<evidence type="ECO:0000256" key="5">
    <source>
        <dbReference type="ARBA" id="ARBA00022529"/>
    </source>
</evidence>
<dbReference type="InterPro" id="IPR023346">
    <property type="entry name" value="Lysozyme-like_dom_sf"/>
</dbReference>
<name>A0A4C1UI88_EUMVA</name>
<dbReference type="PROSITE" id="PS00128">
    <property type="entry name" value="GLYCOSYL_HYDROL_F22_1"/>
    <property type="match status" value="1"/>
</dbReference>
<dbReference type="InterPro" id="IPR001916">
    <property type="entry name" value="Glyco_hydro_22"/>
</dbReference>
<organism evidence="14 15">
    <name type="scientific">Eumeta variegata</name>
    <name type="common">Bagworm moth</name>
    <name type="synonym">Eumeta japonica</name>
    <dbReference type="NCBI Taxonomy" id="151549"/>
    <lineage>
        <taxon>Eukaryota</taxon>
        <taxon>Metazoa</taxon>
        <taxon>Ecdysozoa</taxon>
        <taxon>Arthropoda</taxon>
        <taxon>Hexapoda</taxon>
        <taxon>Insecta</taxon>
        <taxon>Pterygota</taxon>
        <taxon>Neoptera</taxon>
        <taxon>Endopterygota</taxon>
        <taxon>Lepidoptera</taxon>
        <taxon>Glossata</taxon>
        <taxon>Ditrysia</taxon>
        <taxon>Tineoidea</taxon>
        <taxon>Psychidae</taxon>
        <taxon>Oiketicinae</taxon>
        <taxon>Eumeta</taxon>
    </lineage>
</organism>
<keyword evidence="9" id="KW-0326">Glycosidase</keyword>
<dbReference type="Proteomes" id="UP000299102">
    <property type="component" value="Unassembled WGS sequence"/>
</dbReference>
<evidence type="ECO:0000256" key="9">
    <source>
        <dbReference type="ARBA" id="ARBA00023295"/>
    </source>
</evidence>
<feature type="chain" id="PRO_5020033205" description="Lysozyme" evidence="12">
    <location>
        <begin position="22"/>
        <end position="144"/>
    </location>
</feature>
<comment type="caution">
    <text evidence="14">The sequence shown here is derived from an EMBL/GenBank/DDBJ whole genome shotgun (WGS) entry which is preliminary data.</text>
</comment>
<dbReference type="PRINTS" id="PR00135">
    <property type="entry name" value="LYZLACT"/>
</dbReference>
<protein>
    <recommendedName>
        <fullName evidence="4">Lysozyme</fullName>
        <ecNumber evidence="3">3.2.1.17</ecNumber>
    </recommendedName>
    <alternativeName>
        <fullName evidence="10">1,4-beta-N-acetylmuramidase</fullName>
    </alternativeName>
</protein>
<dbReference type="InterPro" id="IPR000974">
    <property type="entry name" value="Glyco_hydro_22_lys"/>
</dbReference>
<reference evidence="14 15" key="1">
    <citation type="journal article" date="2019" name="Commun. Biol.">
        <title>The bagworm genome reveals a unique fibroin gene that provides high tensile strength.</title>
        <authorList>
            <person name="Kono N."/>
            <person name="Nakamura H."/>
            <person name="Ohtoshi R."/>
            <person name="Tomita M."/>
            <person name="Numata K."/>
            <person name="Arakawa K."/>
        </authorList>
    </citation>
    <scope>NUCLEOTIDE SEQUENCE [LARGE SCALE GENOMIC DNA]</scope>
</reference>
<gene>
    <name evidence="14" type="ORF">EVAR_20053_1</name>
</gene>
<comment type="catalytic activity">
    <reaction evidence="1">
        <text>Hydrolysis of (1-&gt;4)-beta-linkages between N-acetylmuramic acid and N-acetyl-D-glucosamine residues in a peptidoglycan and between N-acetyl-D-glucosamine residues in chitodextrins.</text>
        <dbReference type="EC" id="3.2.1.17"/>
    </reaction>
</comment>
<accession>A0A4C1UI88</accession>
<sequence>MGKSLYFLALIGFCLFAEINGKTFSRCELARALKNHGFPRDKLPDWVCLVEAESSRRTDVVGGPNSDGSHDYGLFQINDRYWCSTTNNPGKDCHVRCKDLLTDDITKASNCAKKIYRIHNFNAWYGWQNKCRGKPLPDLSHCGI</sequence>
<dbReference type="EC" id="3.2.1.17" evidence="3"/>
<evidence type="ECO:0000313" key="15">
    <source>
        <dbReference type="Proteomes" id="UP000299102"/>
    </source>
</evidence>
<dbReference type="PANTHER" id="PTHR11407:SF63">
    <property type="entry name" value="LYSOZYME C"/>
    <property type="match status" value="1"/>
</dbReference>
<keyword evidence="8" id="KW-1015">Disulfide bond</keyword>
<dbReference type="Pfam" id="PF00062">
    <property type="entry name" value="Lys"/>
    <property type="match status" value="1"/>
</dbReference>
<evidence type="ECO:0000259" key="13">
    <source>
        <dbReference type="PROSITE" id="PS00128"/>
    </source>
</evidence>
<evidence type="ECO:0000256" key="10">
    <source>
        <dbReference type="ARBA" id="ARBA00031262"/>
    </source>
</evidence>
<dbReference type="PANTHER" id="PTHR11407">
    <property type="entry name" value="LYSOZYME C"/>
    <property type="match status" value="1"/>
</dbReference>
<dbReference type="SUPFAM" id="SSF53955">
    <property type="entry name" value="Lysozyme-like"/>
    <property type="match status" value="1"/>
</dbReference>
<dbReference type="GO" id="GO:0042742">
    <property type="term" value="P:defense response to bacterium"/>
    <property type="evidence" value="ECO:0007669"/>
    <property type="project" value="UniProtKB-KW"/>
</dbReference>
<evidence type="ECO:0000313" key="14">
    <source>
        <dbReference type="EMBL" id="GBP26039.1"/>
    </source>
</evidence>
<dbReference type="EMBL" id="BGZK01000175">
    <property type="protein sequence ID" value="GBP26039.1"/>
    <property type="molecule type" value="Genomic_DNA"/>
</dbReference>
<evidence type="ECO:0000256" key="8">
    <source>
        <dbReference type="ARBA" id="ARBA00023157"/>
    </source>
</evidence>
<evidence type="ECO:0000256" key="7">
    <source>
        <dbReference type="ARBA" id="ARBA00022801"/>
    </source>
</evidence>
<feature type="domain" description="Glycosyl hydrolases family 22 (GH22)" evidence="13">
    <location>
        <begin position="93"/>
        <end position="111"/>
    </location>
</feature>
<keyword evidence="5" id="KW-0929">Antimicrobial</keyword>
<dbReference type="GO" id="GO:0031640">
    <property type="term" value="P:killing of cells of another organism"/>
    <property type="evidence" value="ECO:0007669"/>
    <property type="project" value="UniProtKB-KW"/>
</dbReference>
<evidence type="ECO:0000256" key="6">
    <source>
        <dbReference type="ARBA" id="ARBA00022638"/>
    </source>
</evidence>
<dbReference type="SMART" id="SM00263">
    <property type="entry name" value="LYZ1"/>
    <property type="match status" value="1"/>
</dbReference>